<dbReference type="RefSeq" id="WP_183949725.1">
    <property type="nucleotide sequence ID" value="NZ_JACIDH010000001.1"/>
</dbReference>
<keyword evidence="3" id="KW-1185">Reference proteome</keyword>
<evidence type="ECO:0000259" key="1">
    <source>
        <dbReference type="Pfam" id="PF20613"/>
    </source>
</evidence>
<dbReference type="AlphaFoldDB" id="A0A7W6F1F7"/>
<proteinExistence type="predicted"/>
<dbReference type="Proteomes" id="UP000538670">
    <property type="component" value="Unassembled WGS sequence"/>
</dbReference>
<gene>
    <name evidence="2" type="ORF">GGR48_000065</name>
</gene>
<evidence type="ECO:0000313" key="2">
    <source>
        <dbReference type="EMBL" id="MBB3877662.1"/>
    </source>
</evidence>
<accession>A0A7W6F1F7</accession>
<sequence>MTVRLDILDIVEIVQPIASGMTQPFLCHLDDGQLYAVKGRQALRQGLIAEVVAGFLGRELGLPIPPFVIGRMPTSLVRHHGDPDVAHAIGDGPVFASAWQEPIQPVTPVILAQQNAALSCWLYVFDHWIANGDRTLTEHGGNPNLFVRLEDGALIVIDHNLAFAASYDPARELPLHAGRPAWDRMRRRDPLRDAMMAGMTNAARLLPHIFHALPEEWLDGQADFLDTIATRLRRHDDPRFWAELA</sequence>
<evidence type="ECO:0000313" key="3">
    <source>
        <dbReference type="Proteomes" id="UP000538670"/>
    </source>
</evidence>
<dbReference type="InterPro" id="IPR046748">
    <property type="entry name" value="HipA_2"/>
</dbReference>
<feature type="domain" description="HipA-like kinase" evidence="1">
    <location>
        <begin position="10"/>
        <end position="243"/>
    </location>
</feature>
<protein>
    <recommendedName>
        <fullName evidence="1">HipA-like kinase domain-containing protein</fullName>
    </recommendedName>
</protein>
<comment type="caution">
    <text evidence="2">The sequence shown here is derived from an EMBL/GenBank/DDBJ whole genome shotgun (WGS) entry which is preliminary data.</text>
</comment>
<organism evidence="2 3">
    <name type="scientific">Sphingomonas pseudosanguinis</name>
    <dbReference type="NCBI Taxonomy" id="413712"/>
    <lineage>
        <taxon>Bacteria</taxon>
        <taxon>Pseudomonadati</taxon>
        <taxon>Pseudomonadota</taxon>
        <taxon>Alphaproteobacteria</taxon>
        <taxon>Sphingomonadales</taxon>
        <taxon>Sphingomonadaceae</taxon>
        <taxon>Sphingomonas</taxon>
    </lineage>
</organism>
<reference evidence="2 3" key="1">
    <citation type="submission" date="2020-08" db="EMBL/GenBank/DDBJ databases">
        <title>Genomic Encyclopedia of Type Strains, Phase IV (KMG-IV): sequencing the most valuable type-strain genomes for metagenomic binning, comparative biology and taxonomic classification.</title>
        <authorList>
            <person name="Goeker M."/>
        </authorList>
    </citation>
    <scope>NUCLEOTIDE SEQUENCE [LARGE SCALE GENOMIC DNA]</scope>
    <source>
        <strain evidence="2 3">DSM 19512</strain>
    </source>
</reference>
<dbReference type="EMBL" id="JACIDH010000001">
    <property type="protein sequence ID" value="MBB3877662.1"/>
    <property type="molecule type" value="Genomic_DNA"/>
</dbReference>
<dbReference type="Pfam" id="PF20613">
    <property type="entry name" value="HipA_2"/>
    <property type="match status" value="1"/>
</dbReference>
<name>A0A7W6F1F7_9SPHN</name>